<dbReference type="EMBL" id="QJKF01000008">
    <property type="protein sequence ID" value="PXX61797.1"/>
    <property type="molecule type" value="Genomic_DNA"/>
</dbReference>
<comment type="caution">
    <text evidence="1">The sequence shown here is derived from an EMBL/GenBank/DDBJ whole genome shotgun (WGS) entry which is preliminary data.</text>
</comment>
<dbReference type="RefSeq" id="WP_146251226.1">
    <property type="nucleotide sequence ID" value="NZ_QJKF01000008.1"/>
</dbReference>
<proteinExistence type="predicted"/>
<dbReference type="OrthoDB" id="3698479at2"/>
<gene>
    <name evidence="1" type="ORF">DFR70_108355</name>
</gene>
<accession>A0A318K0K7</accession>
<name>A0A318K0K7_9NOCA</name>
<sequence length="671" mass="72578">MSLVRDQAAWIRLCEAGRLDVNQQVLLETLLTACDPDVVFTRHVVSALPAVAGLARVHSVLESRARPDRRVPQPFERLSLRLVSSVLTAFESTRVMFPAKELDDATQFLRTIAAGGETGLKAPSDCAVFAVQLAGHMAKVRTVLVDYFLKVWQGMPCSSAWRLAQEVAALCMMENRQHPQLVNDVRTALSQGPIGVDRLRAILLPEVRDFRIAVVVEGASSLGSVASLMDLAAAPVEIASGEAAIGAGGFTTDLKALASLAAAASATRRNWSGDQAAGYMLLTFSVRTRDLGGAAALGRRQASESLDQYVAGQRIAEIRMRPETLAYDPDTGRALRLTVPVLGSGFVRPLTTDWPSALRESLRTAHIARVTEAPMTAAGLCWAALEALEVKPGDCNKLARALGLQATRQQLVDLHQRMRTQVAATVRAARDAFDSAENRSGKWEASALAAVGAKAAALEAHAKAARVAVLDRRAKLEWALEVESHRAAVDAWTRVKDDGKLRDPDRWLDVFAAPCGAEPELRAAADALAALADCLGGETGVRLQTWRAMLAAPASLAEWIEDNAKRFEENLSWLYVLRNTALHDGRFKTSTDMLDVHAGRALVDLTLEFLGNWYGPAVNSAPERAGWTAIEVISHLAERQTTIAAKLRSGTRKRLNLGHLTSPTSTGWDRL</sequence>
<organism evidence="1 2">
    <name type="scientific">Nocardia tenerifensis</name>
    <dbReference type="NCBI Taxonomy" id="228006"/>
    <lineage>
        <taxon>Bacteria</taxon>
        <taxon>Bacillati</taxon>
        <taxon>Actinomycetota</taxon>
        <taxon>Actinomycetes</taxon>
        <taxon>Mycobacteriales</taxon>
        <taxon>Nocardiaceae</taxon>
        <taxon>Nocardia</taxon>
    </lineage>
</organism>
<evidence type="ECO:0000313" key="2">
    <source>
        <dbReference type="Proteomes" id="UP000247569"/>
    </source>
</evidence>
<evidence type="ECO:0000313" key="1">
    <source>
        <dbReference type="EMBL" id="PXX61797.1"/>
    </source>
</evidence>
<reference evidence="1 2" key="1">
    <citation type="submission" date="2018-05" db="EMBL/GenBank/DDBJ databases">
        <title>Genomic Encyclopedia of Type Strains, Phase IV (KMG-IV): sequencing the most valuable type-strain genomes for metagenomic binning, comparative biology and taxonomic classification.</title>
        <authorList>
            <person name="Goeker M."/>
        </authorList>
    </citation>
    <scope>NUCLEOTIDE SEQUENCE [LARGE SCALE GENOMIC DNA]</scope>
    <source>
        <strain evidence="1 2">DSM 44704</strain>
    </source>
</reference>
<protein>
    <submittedName>
        <fullName evidence="1">Uncharacterized protein</fullName>
    </submittedName>
</protein>
<dbReference type="Proteomes" id="UP000247569">
    <property type="component" value="Unassembled WGS sequence"/>
</dbReference>
<keyword evidence="2" id="KW-1185">Reference proteome</keyword>
<dbReference type="AlphaFoldDB" id="A0A318K0K7"/>